<dbReference type="InterPro" id="IPR036396">
    <property type="entry name" value="Cyt_P450_sf"/>
</dbReference>
<dbReference type="InterPro" id="IPR001128">
    <property type="entry name" value="Cyt_P450"/>
</dbReference>
<dbReference type="InterPro" id="IPR002401">
    <property type="entry name" value="Cyt_P450_E_grp-I"/>
</dbReference>
<keyword evidence="2 4" id="KW-0503">Monooxygenase</keyword>
<dbReference type="GO" id="GO:0016705">
    <property type="term" value="F:oxidoreductase activity, acting on paired donors, with incorporation or reduction of molecular oxygen"/>
    <property type="evidence" value="ECO:0007669"/>
    <property type="project" value="InterPro"/>
</dbReference>
<keyword evidence="4" id="KW-0560">Oxidoreductase</keyword>
<dbReference type="PRINTS" id="PR00463">
    <property type="entry name" value="EP450I"/>
</dbReference>
<proteinExistence type="inferred from homology"/>
<feature type="non-terminal residue" evidence="5">
    <location>
        <position position="1"/>
    </location>
</feature>
<reference evidence="5" key="1">
    <citation type="submission" date="2023-10" db="EMBL/GenBank/DDBJ databases">
        <title>Genome assembly of Pristionchus species.</title>
        <authorList>
            <person name="Yoshida K."/>
            <person name="Sommer R.J."/>
        </authorList>
    </citation>
    <scope>NUCLEOTIDE SEQUENCE</scope>
    <source>
        <strain evidence="5">RS0144</strain>
    </source>
</reference>
<evidence type="ECO:0000256" key="3">
    <source>
        <dbReference type="PIRSR" id="PIRSR602401-1"/>
    </source>
</evidence>
<evidence type="ECO:0000256" key="4">
    <source>
        <dbReference type="RuleBase" id="RU000461"/>
    </source>
</evidence>
<evidence type="ECO:0000313" key="6">
    <source>
        <dbReference type="Proteomes" id="UP001432027"/>
    </source>
</evidence>
<organism evidence="5 6">
    <name type="scientific">Pristionchus entomophagus</name>
    <dbReference type="NCBI Taxonomy" id="358040"/>
    <lineage>
        <taxon>Eukaryota</taxon>
        <taxon>Metazoa</taxon>
        <taxon>Ecdysozoa</taxon>
        <taxon>Nematoda</taxon>
        <taxon>Chromadorea</taxon>
        <taxon>Rhabditida</taxon>
        <taxon>Rhabditina</taxon>
        <taxon>Diplogasteromorpha</taxon>
        <taxon>Diplogasteroidea</taxon>
        <taxon>Neodiplogasteridae</taxon>
        <taxon>Pristionchus</taxon>
    </lineage>
</organism>
<sequence>HYLMANDPLFGNPEQFRPERYIAEDGKTLRKDLVERTIPFSIGKRECPGKGIVSVELFLGLTATFQHFKISPREGQDIDLVPGPVVMLLPKPQRLRIAPI</sequence>
<evidence type="ECO:0000256" key="1">
    <source>
        <dbReference type="ARBA" id="ARBA00010617"/>
    </source>
</evidence>
<evidence type="ECO:0000256" key="2">
    <source>
        <dbReference type="ARBA" id="ARBA00023033"/>
    </source>
</evidence>
<gene>
    <name evidence="5" type="ORF">PENTCL1PPCAC_25348</name>
</gene>
<dbReference type="InterPro" id="IPR017972">
    <property type="entry name" value="Cyt_P450_CS"/>
</dbReference>
<dbReference type="PANTHER" id="PTHR24284">
    <property type="entry name" value="CYTOCHROME P450 FAMILY"/>
    <property type="match status" value="1"/>
</dbReference>
<accession>A0AAV5UAN9</accession>
<dbReference type="GO" id="GO:0004497">
    <property type="term" value="F:monooxygenase activity"/>
    <property type="evidence" value="ECO:0007669"/>
    <property type="project" value="UniProtKB-KW"/>
</dbReference>
<dbReference type="PANTHER" id="PTHR24284:SF1">
    <property type="entry name" value="CYTOCHROME P450 FAMILY"/>
    <property type="match status" value="1"/>
</dbReference>
<dbReference type="EMBL" id="BTSX01000006">
    <property type="protein sequence ID" value="GMT03174.1"/>
    <property type="molecule type" value="Genomic_DNA"/>
</dbReference>
<dbReference type="Pfam" id="PF00067">
    <property type="entry name" value="p450"/>
    <property type="match status" value="1"/>
</dbReference>
<dbReference type="AlphaFoldDB" id="A0AAV5UAN9"/>
<evidence type="ECO:0008006" key="7">
    <source>
        <dbReference type="Google" id="ProtNLM"/>
    </source>
</evidence>
<evidence type="ECO:0000313" key="5">
    <source>
        <dbReference type="EMBL" id="GMT03174.1"/>
    </source>
</evidence>
<name>A0AAV5UAN9_9BILA</name>
<dbReference type="Proteomes" id="UP001432027">
    <property type="component" value="Unassembled WGS sequence"/>
</dbReference>
<dbReference type="GO" id="GO:0005506">
    <property type="term" value="F:iron ion binding"/>
    <property type="evidence" value="ECO:0007669"/>
    <property type="project" value="InterPro"/>
</dbReference>
<dbReference type="PROSITE" id="PS00086">
    <property type="entry name" value="CYTOCHROME_P450"/>
    <property type="match status" value="1"/>
</dbReference>
<dbReference type="SUPFAM" id="SSF48264">
    <property type="entry name" value="Cytochrome P450"/>
    <property type="match status" value="1"/>
</dbReference>
<dbReference type="Gene3D" id="1.10.630.10">
    <property type="entry name" value="Cytochrome P450"/>
    <property type="match status" value="1"/>
</dbReference>
<comment type="caution">
    <text evidence="5">The sequence shown here is derived from an EMBL/GenBank/DDBJ whole genome shotgun (WGS) entry which is preliminary data.</text>
</comment>
<comment type="cofactor">
    <cofactor evidence="3">
        <name>heme</name>
        <dbReference type="ChEBI" id="CHEBI:30413"/>
    </cofactor>
</comment>
<feature type="binding site" description="axial binding residue" evidence="3">
    <location>
        <position position="47"/>
    </location>
    <ligand>
        <name>heme</name>
        <dbReference type="ChEBI" id="CHEBI:30413"/>
    </ligand>
    <ligandPart>
        <name>Fe</name>
        <dbReference type="ChEBI" id="CHEBI:18248"/>
    </ligandPart>
</feature>
<protein>
    <recommendedName>
        <fullName evidence="7">Cytochrome P450</fullName>
    </recommendedName>
</protein>
<comment type="similarity">
    <text evidence="1 4">Belongs to the cytochrome P450 family.</text>
</comment>
<keyword evidence="3 4" id="KW-0479">Metal-binding</keyword>
<dbReference type="GO" id="GO:0020037">
    <property type="term" value="F:heme binding"/>
    <property type="evidence" value="ECO:0007669"/>
    <property type="project" value="InterPro"/>
</dbReference>
<keyword evidence="6" id="KW-1185">Reference proteome</keyword>
<keyword evidence="3 4" id="KW-0408">Iron</keyword>
<keyword evidence="3 4" id="KW-0349">Heme</keyword>